<dbReference type="Proteomes" id="UP000188324">
    <property type="component" value="Chromosome"/>
</dbReference>
<organism evidence="1 2">
    <name type="scientific">Tessaracoccus flavus</name>
    <dbReference type="NCBI Taxonomy" id="1610493"/>
    <lineage>
        <taxon>Bacteria</taxon>
        <taxon>Bacillati</taxon>
        <taxon>Actinomycetota</taxon>
        <taxon>Actinomycetes</taxon>
        <taxon>Propionibacteriales</taxon>
        <taxon>Propionibacteriaceae</taxon>
        <taxon>Tessaracoccus</taxon>
    </lineage>
</organism>
<dbReference type="CDD" id="cd03801">
    <property type="entry name" value="GT4_PimA-like"/>
    <property type="match status" value="1"/>
</dbReference>
<gene>
    <name evidence="1" type="ORF">RPIT_13815</name>
</gene>
<dbReference type="EMBL" id="CP019605">
    <property type="protein sequence ID" value="AQP45749.1"/>
    <property type="molecule type" value="Genomic_DNA"/>
</dbReference>
<dbReference type="PANTHER" id="PTHR45947:SF3">
    <property type="entry name" value="SULFOQUINOVOSYL TRANSFERASE SQD2"/>
    <property type="match status" value="1"/>
</dbReference>
<dbReference type="GO" id="GO:1901137">
    <property type="term" value="P:carbohydrate derivative biosynthetic process"/>
    <property type="evidence" value="ECO:0007669"/>
    <property type="project" value="UniProtKB-ARBA"/>
</dbReference>
<dbReference type="GO" id="GO:0016757">
    <property type="term" value="F:glycosyltransferase activity"/>
    <property type="evidence" value="ECO:0007669"/>
    <property type="project" value="InterPro"/>
</dbReference>
<dbReference type="AlphaFoldDB" id="A0A1Q2CI00"/>
<sequence length="376" mass="40994">MPRIVHILFGGLGGHGSVVFSLIKASRGAALHELAFVSTGELLTDYRAKCERDGITYVHERTSGGADFGFQWRLFRWILARRPDTVVVHSTGSVGAALAVKLLRWHTRIVVVEHQSWDLRGRRYNIATTLSLLAADNVLVLNEDYVRKLRGHFPRVSRRVSIDVVRNGIDTDHYVPRPMPSWPAETLLIGMQSRIIPIKDHATLIRAIHLLRERGLDVHLELAGDGSSRGDLEALVSDLDLRDRVTFRGMLNESELVEFLQGLDIYVHASLGEAMSTALLQAMSCGLPVVASDVPGIADLVAGSDAAILVPPQSPEPLADVVASLCADPKGRESLGKAAREFVMSGYSLDAMWQSYGPFLVGTHGRRSAGRGGSAS</sequence>
<dbReference type="PANTHER" id="PTHR45947">
    <property type="entry name" value="SULFOQUINOVOSYL TRANSFERASE SQD2"/>
    <property type="match status" value="1"/>
</dbReference>
<dbReference type="KEGG" id="tfl:RPIT_13815"/>
<proteinExistence type="predicted"/>
<protein>
    <submittedName>
        <fullName evidence="1">Uncharacterized protein</fullName>
    </submittedName>
</protein>
<dbReference type="SUPFAM" id="SSF53756">
    <property type="entry name" value="UDP-Glycosyltransferase/glycogen phosphorylase"/>
    <property type="match status" value="1"/>
</dbReference>
<dbReference type="InterPro" id="IPR028098">
    <property type="entry name" value="Glyco_trans_4-like_N"/>
</dbReference>
<dbReference type="RefSeq" id="WP_162274573.1">
    <property type="nucleotide sequence ID" value="NZ_CP019605.1"/>
</dbReference>
<dbReference type="Pfam" id="PF13439">
    <property type="entry name" value="Glyco_transf_4"/>
    <property type="match status" value="1"/>
</dbReference>
<keyword evidence="2" id="KW-1185">Reference proteome</keyword>
<reference evidence="1 2" key="1">
    <citation type="journal article" date="2016" name="Int. J. Syst. Evol. Microbiol.">
        <title>Tessaracoccus flavus sp. nov., isolated from the drainage system of a lindane-producing factory.</title>
        <authorList>
            <person name="Kumari R."/>
            <person name="Singh P."/>
            <person name="Schumann P."/>
            <person name="Lal R."/>
        </authorList>
    </citation>
    <scope>NUCLEOTIDE SEQUENCE [LARGE SCALE GENOMIC DNA]</scope>
    <source>
        <strain evidence="1 2">RP1T</strain>
    </source>
</reference>
<evidence type="ECO:0000313" key="2">
    <source>
        <dbReference type="Proteomes" id="UP000188324"/>
    </source>
</evidence>
<dbReference type="Pfam" id="PF00534">
    <property type="entry name" value="Glycos_transf_1"/>
    <property type="match status" value="1"/>
</dbReference>
<dbReference type="Gene3D" id="3.40.50.2000">
    <property type="entry name" value="Glycogen Phosphorylase B"/>
    <property type="match status" value="2"/>
</dbReference>
<name>A0A1Q2CI00_9ACTN</name>
<dbReference type="STRING" id="1610493.RPIT_13815"/>
<dbReference type="InterPro" id="IPR050194">
    <property type="entry name" value="Glycosyltransferase_grp1"/>
</dbReference>
<accession>A0A1Q2CI00</accession>
<dbReference type="InterPro" id="IPR001296">
    <property type="entry name" value="Glyco_trans_1"/>
</dbReference>
<evidence type="ECO:0000313" key="1">
    <source>
        <dbReference type="EMBL" id="AQP45749.1"/>
    </source>
</evidence>